<sequence length="57" mass="6536">MFCYIIGKNKSANSKKRNNAKPYSKPHIIFPPLIDEIYAHHKASISNNEQKTNISSF</sequence>
<name>A0A158SV06_HAEIF</name>
<dbReference type="Proteomes" id="UP000050700">
    <property type="component" value="Unassembled WGS sequence"/>
</dbReference>
<evidence type="ECO:0000313" key="2">
    <source>
        <dbReference type="Proteomes" id="UP000050700"/>
    </source>
</evidence>
<dbReference type="EMBL" id="JMQP01000002">
    <property type="protein sequence ID" value="KIS34700.1"/>
    <property type="molecule type" value="Genomic_DNA"/>
</dbReference>
<comment type="caution">
    <text evidence="1">The sequence shown here is derived from an EMBL/GenBank/DDBJ whole genome shotgun (WGS) entry which is preliminary data.</text>
</comment>
<evidence type="ECO:0000313" key="1">
    <source>
        <dbReference type="EMBL" id="KIS34700.1"/>
    </source>
</evidence>
<gene>
    <name evidence="1" type="ORF">NTHI1209_00302</name>
</gene>
<proteinExistence type="predicted"/>
<protein>
    <submittedName>
        <fullName evidence="1">Uncharacterized protein</fullName>
    </submittedName>
</protein>
<organism evidence="1 2">
    <name type="scientific">Haemophilus influenzae</name>
    <dbReference type="NCBI Taxonomy" id="727"/>
    <lineage>
        <taxon>Bacteria</taxon>
        <taxon>Pseudomonadati</taxon>
        <taxon>Pseudomonadota</taxon>
        <taxon>Gammaproteobacteria</taxon>
        <taxon>Pasteurellales</taxon>
        <taxon>Pasteurellaceae</taxon>
        <taxon>Haemophilus</taxon>
    </lineage>
</organism>
<accession>A0A158SV06</accession>
<reference evidence="1 2" key="1">
    <citation type="submission" date="2014-05" db="EMBL/GenBank/DDBJ databases">
        <title>Methylome analysis of the phasevarions of Haemophilus influenzae.</title>
        <authorList>
            <person name="Atack J.M."/>
            <person name="Fox K.L."/>
            <person name="Power P.M."/>
            <person name="Clark T."/>
            <person name="Jurcisek J."/>
            <person name="Korlach J."/>
            <person name="Bakaletz L.O."/>
            <person name="Jennings M.P."/>
        </authorList>
    </citation>
    <scope>NUCLEOTIDE SEQUENCE [LARGE SCALE GENOMIC DNA]</scope>
    <source>
        <strain evidence="1 2">1209</strain>
    </source>
</reference>
<dbReference type="PATRIC" id="fig|727.582.peg.260"/>
<dbReference type="AlphaFoldDB" id="A0A158SV06"/>